<feature type="compositionally biased region" description="Polar residues" evidence="1">
    <location>
        <begin position="16"/>
        <end position="32"/>
    </location>
</feature>
<reference evidence="2" key="1">
    <citation type="submission" date="2014-09" db="EMBL/GenBank/DDBJ databases">
        <authorList>
            <person name="Magalhaes I.L.F."/>
            <person name="Oliveira U."/>
            <person name="Santos F.R."/>
            <person name="Vidigal T.H.D.A."/>
            <person name="Brescovit A.D."/>
            <person name="Santos A.J."/>
        </authorList>
    </citation>
    <scope>NUCLEOTIDE SEQUENCE</scope>
    <source>
        <tissue evidence="2">Shoot tissue taken approximately 20 cm above the soil surface</tissue>
    </source>
</reference>
<feature type="region of interest" description="Disordered" evidence="1">
    <location>
        <begin position="1"/>
        <end position="32"/>
    </location>
</feature>
<organism evidence="2">
    <name type="scientific">Arundo donax</name>
    <name type="common">Giant reed</name>
    <name type="synonym">Donax arundinaceus</name>
    <dbReference type="NCBI Taxonomy" id="35708"/>
    <lineage>
        <taxon>Eukaryota</taxon>
        <taxon>Viridiplantae</taxon>
        <taxon>Streptophyta</taxon>
        <taxon>Embryophyta</taxon>
        <taxon>Tracheophyta</taxon>
        <taxon>Spermatophyta</taxon>
        <taxon>Magnoliopsida</taxon>
        <taxon>Liliopsida</taxon>
        <taxon>Poales</taxon>
        <taxon>Poaceae</taxon>
        <taxon>PACMAD clade</taxon>
        <taxon>Arundinoideae</taxon>
        <taxon>Arundineae</taxon>
        <taxon>Arundo</taxon>
    </lineage>
</organism>
<proteinExistence type="predicted"/>
<sequence>MALSPTSPDLTRKRSSPSWGRTGSTTAGSPTTCRRRRRWCGC</sequence>
<reference evidence="2" key="2">
    <citation type="journal article" date="2015" name="Data Brief">
        <title>Shoot transcriptome of the giant reed, Arundo donax.</title>
        <authorList>
            <person name="Barrero R.A."/>
            <person name="Guerrero F.D."/>
            <person name="Moolhuijzen P."/>
            <person name="Goolsby J.A."/>
            <person name="Tidwell J."/>
            <person name="Bellgard S.E."/>
            <person name="Bellgard M.I."/>
        </authorList>
    </citation>
    <scope>NUCLEOTIDE SEQUENCE</scope>
    <source>
        <tissue evidence="2">Shoot tissue taken approximately 20 cm above the soil surface</tissue>
    </source>
</reference>
<name>A0A0A9CRT6_ARUDO</name>
<dbReference type="EMBL" id="GBRH01220777">
    <property type="protein sequence ID" value="JAD77118.1"/>
    <property type="molecule type" value="Transcribed_RNA"/>
</dbReference>
<evidence type="ECO:0000313" key="2">
    <source>
        <dbReference type="EMBL" id="JAD77118.1"/>
    </source>
</evidence>
<evidence type="ECO:0000256" key="1">
    <source>
        <dbReference type="SAM" id="MobiDB-lite"/>
    </source>
</evidence>
<protein>
    <submittedName>
        <fullName evidence="2">Uncharacterized protein</fullName>
    </submittedName>
</protein>
<accession>A0A0A9CRT6</accession>
<dbReference type="AlphaFoldDB" id="A0A0A9CRT6"/>